<dbReference type="RefSeq" id="XP_069212476.1">
    <property type="nucleotide sequence ID" value="XM_069348932.1"/>
</dbReference>
<evidence type="ECO:0000259" key="5">
    <source>
        <dbReference type="PROSITE" id="PS51792"/>
    </source>
</evidence>
<evidence type="ECO:0000256" key="4">
    <source>
        <dbReference type="RuleBase" id="RU110713"/>
    </source>
</evidence>
<dbReference type="Gene3D" id="2.170.150.20">
    <property type="entry name" value="Peptide methionine sulfoxide reductase"/>
    <property type="match status" value="1"/>
</dbReference>
<evidence type="ECO:0000313" key="6">
    <source>
        <dbReference type="EMBL" id="KAL1412532.1"/>
    </source>
</evidence>
<keyword evidence="7" id="KW-1185">Reference proteome</keyword>
<dbReference type="InterPro" id="IPR034751">
    <property type="entry name" value="Yippee"/>
</dbReference>
<organism evidence="6 7">
    <name type="scientific">Vanrija albida</name>
    <dbReference type="NCBI Taxonomy" id="181172"/>
    <lineage>
        <taxon>Eukaryota</taxon>
        <taxon>Fungi</taxon>
        <taxon>Dikarya</taxon>
        <taxon>Basidiomycota</taxon>
        <taxon>Agaricomycotina</taxon>
        <taxon>Tremellomycetes</taxon>
        <taxon>Trichosporonales</taxon>
        <taxon>Trichosporonaceae</taxon>
        <taxon>Vanrija</taxon>
    </lineage>
</organism>
<evidence type="ECO:0000313" key="7">
    <source>
        <dbReference type="Proteomes" id="UP001565368"/>
    </source>
</evidence>
<name>A0ABR3QDD4_9TREE</name>
<evidence type="ECO:0000256" key="1">
    <source>
        <dbReference type="ARBA" id="ARBA00005613"/>
    </source>
</evidence>
<proteinExistence type="inferred from homology"/>
<evidence type="ECO:0000256" key="3">
    <source>
        <dbReference type="ARBA" id="ARBA00022833"/>
    </source>
</evidence>
<dbReference type="EMBL" id="JBBXJM010000001">
    <property type="protein sequence ID" value="KAL1412532.1"/>
    <property type="molecule type" value="Genomic_DNA"/>
</dbReference>
<comment type="caution">
    <text evidence="6">The sequence shown here is derived from an EMBL/GenBank/DDBJ whole genome shotgun (WGS) entry which is preliminary data.</text>
</comment>
<dbReference type="GeneID" id="95981321"/>
<accession>A0ABR3QDD4</accession>
<sequence>MGRAFRVYLAGEAVFQCRKCGNHLAVHENVESKSFHGQHGKAYLVQHVYVGFWAALTHSVNTYTSAEADDREMRTGRHTVRDLYCQVCHTCVGWKYDYAYEVAEKYKEGKFILERELIMERADSRREFGKPRIEEVVVREGPRL</sequence>
<protein>
    <recommendedName>
        <fullName evidence="4">Protein yippee-like</fullName>
    </recommendedName>
</protein>
<keyword evidence="2" id="KW-0479">Metal-binding</keyword>
<evidence type="ECO:0000256" key="2">
    <source>
        <dbReference type="ARBA" id="ARBA00022723"/>
    </source>
</evidence>
<dbReference type="InterPro" id="IPR004910">
    <property type="entry name" value="Yippee/Mis18/Cereblon"/>
</dbReference>
<dbReference type="InterPro" id="IPR039058">
    <property type="entry name" value="Yippee_fam"/>
</dbReference>
<dbReference type="PANTHER" id="PTHR13848">
    <property type="entry name" value="PROTEIN YIPPEE-LIKE CG15309-RELATED"/>
    <property type="match status" value="1"/>
</dbReference>
<dbReference type="PROSITE" id="PS51792">
    <property type="entry name" value="YIPPEE"/>
    <property type="match status" value="1"/>
</dbReference>
<comment type="similarity">
    <text evidence="1 4">Belongs to the yippee family.</text>
</comment>
<feature type="domain" description="Yippee" evidence="5">
    <location>
        <begin position="13"/>
        <end position="122"/>
    </location>
</feature>
<dbReference type="Proteomes" id="UP001565368">
    <property type="component" value="Unassembled WGS sequence"/>
</dbReference>
<gene>
    <name evidence="6" type="ORF">Q8F55_000278</name>
</gene>
<reference evidence="6 7" key="1">
    <citation type="submission" date="2023-08" db="EMBL/GenBank/DDBJ databases">
        <title>Annotated Genome Sequence of Vanrija albida AlHP1.</title>
        <authorList>
            <person name="Herzog R."/>
        </authorList>
    </citation>
    <scope>NUCLEOTIDE SEQUENCE [LARGE SCALE GENOMIC DNA]</scope>
    <source>
        <strain evidence="6 7">AlHP1</strain>
    </source>
</reference>
<dbReference type="Pfam" id="PF03226">
    <property type="entry name" value="Yippee-Mis18"/>
    <property type="match status" value="1"/>
</dbReference>
<keyword evidence="3" id="KW-0862">Zinc</keyword>